<organism evidence="7 8">
    <name type="scientific">Aphidius gifuensis</name>
    <name type="common">Parasitoid wasp</name>
    <dbReference type="NCBI Taxonomy" id="684658"/>
    <lineage>
        <taxon>Eukaryota</taxon>
        <taxon>Metazoa</taxon>
        <taxon>Ecdysozoa</taxon>
        <taxon>Arthropoda</taxon>
        <taxon>Hexapoda</taxon>
        <taxon>Insecta</taxon>
        <taxon>Pterygota</taxon>
        <taxon>Neoptera</taxon>
        <taxon>Endopterygota</taxon>
        <taxon>Hymenoptera</taxon>
        <taxon>Apocrita</taxon>
        <taxon>Ichneumonoidea</taxon>
        <taxon>Braconidae</taxon>
        <taxon>Aphidiinae</taxon>
        <taxon>Aphidius</taxon>
    </lineage>
</organism>
<feature type="transmembrane region" description="Helical" evidence="5">
    <location>
        <begin position="446"/>
        <end position="464"/>
    </location>
</feature>
<dbReference type="Pfam" id="PF00083">
    <property type="entry name" value="Sugar_tr"/>
    <property type="match status" value="1"/>
</dbReference>
<dbReference type="SUPFAM" id="SSF103473">
    <property type="entry name" value="MFS general substrate transporter"/>
    <property type="match status" value="1"/>
</dbReference>
<keyword evidence="8" id="KW-1185">Reference proteome</keyword>
<dbReference type="OrthoDB" id="6884957at2759"/>
<evidence type="ECO:0000313" key="8">
    <source>
        <dbReference type="Proteomes" id="UP000639338"/>
    </source>
</evidence>
<name>A0A834XTG1_APHGI</name>
<feature type="transmembrane region" description="Helical" evidence="5">
    <location>
        <begin position="388"/>
        <end position="407"/>
    </location>
</feature>
<dbReference type="AlphaFoldDB" id="A0A834XTG1"/>
<feature type="transmembrane region" description="Helical" evidence="5">
    <location>
        <begin position="59"/>
        <end position="76"/>
    </location>
</feature>
<feature type="transmembrane region" description="Helical" evidence="5">
    <location>
        <begin position="236"/>
        <end position="258"/>
    </location>
</feature>
<comment type="subcellular location">
    <subcellularLocation>
        <location evidence="1">Membrane</location>
        <topology evidence="1">Multi-pass membrane protein</topology>
    </subcellularLocation>
</comment>
<feature type="transmembrane region" description="Helical" evidence="5">
    <location>
        <begin position="506"/>
        <end position="526"/>
    </location>
</feature>
<proteinExistence type="predicted"/>
<evidence type="ECO:0000256" key="1">
    <source>
        <dbReference type="ARBA" id="ARBA00004141"/>
    </source>
</evidence>
<dbReference type="InterPro" id="IPR020846">
    <property type="entry name" value="MFS_dom"/>
</dbReference>
<feature type="transmembrane region" description="Helical" evidence="5">
    <location>
        <begin position="270"/>
        <end position="291"/>
    </location>
</feature>
<evidence type="ECO:0000256" key="3">
    <source>
        <dbReference type="ARBA" id="ARBA00022989"/>
    </source>
</evidence>
<evidence type="ECO:0000313" key="7">
    <source>
        <dbReference type="EMBL" id="KAF7991297.1"/>
    </source>
</evidence>
<keyword evidence="3 5" id="KW-1133">Transmembrane helix</keyword>
<feature type="transmembrane region" description="Helical" evidence="5">
    <location>
        <begin position="211"/>
        <end position="230"/>
    </location>
</feature>
<protein>
    <recommendedName>
        <fullName evidence="6">Major facilitator superfamily (MFS) profile domain-containing protein</fullName>
    </recommendedName>
</protein>
<dbReference type="PANTHER" id="PTHR24064">
    <property type="entry name" value="SOLUTE CARRIER FAMILY 22 MEMBER"/>
    <property type="match status" value="1"/>
</dbReference>
<feature type="transmembrane region" description="Helical" evidence="5">
    <location>
        <begin position="185"/>
        <end position="204"/>
    </location>
</feature>
<gene>
    <name evidence="7" type="ORF">HCN44_002859</name>
</gene>
<sequence length="643" mass="72613">MSSNERSNYNININNQITNNLTNQQQTNNLSKIKNKTRKDVDFDDLLPYIGEFNRYQKILFLLMIPFAFFVAWVYFSQIFITLIPEEHWCKVPALENLTVEQRVALSIPVTDDKITGNRPNYAKCLMYDIDYSELLKNNTAPIADPSWPTKKCQFGWEYNFTDIPYQTVATENNWVCEDSALPTIAQSIFFIGAIFGGLIFGWIADRHGRIPALVGCNIVGCIAGISTAFTNNFWQFIICRFFVGFAFDNCFTMMYILVLEYVGPKWRTFVANMSIAIFFTFAACVLPWIAYFLADWRYTVIATSLPLALALLTPLFVPESARWLVSMGKIDKAIEILHKFERINGTKVPDNIMQDFKDTCEEAIKNEKENSTYSVISLFKSPRLRKITILLILIWMAISLVFDGHVRNVDNLGLNVFITFTVAAATELPADTFLTMVLDRWGRRWLACGSMVISGVFSIWACAVSDNIYSASLAIMGRFCVNISYNIGLQYAAELLPTVVRAQGVALIHTMGYVASIAAPFVVYLGGIQPILPLLLLGIFGILGGGLSLFLPETLDKVLPQTLQDGEDFGKDQGLWDMPCFMKKIDDEEKPEIIRSYRSDSIQRSLRGSLRGETMRSSMIIRNSIRSRVNGSGNTPVEVVRL</sequence>
<dbReference type="GO" id="GO:0022857">
    <property type="term" value="F:transmembrane transporter activity"/>
    <property type="evidence" value="ECO:0007669"/>
    <property type="project" value="InterPro"/>
</dbReference>
<keyword evidence="4 5" id="KW-0472">Membrane</keyword>
<reference evidence="7 8" key="1">
    <citation type="submission" date="2020-08" db="EMBL/GenBank/DDBJ databases">
        <title>Aphidius gifuensis genome sequencing and assembly.</title>
        <authorList>
            <person name="Du Z."/>
        </authorList>
    </citation>
    <scope>NUCLEOTIDE SEQUENCE [LARGE SCALE GENOMIC DNA]</scope>
    <source>
        <strain evidence="7">YNYX2018</strain>
        <tissue evidence="7">Adults</tissue>
    </source>
</reference>
<feature type="transmembrane region" description="Helical" evidence="5">
    <location>
        <begin position="532"/>
        <end position="552"/>
    </location>
</feature>
<evidence type="ECO:0000256" key="2">
    <source>
        <dbReference type="ARBA" id="ARBA00022692"/>
    </source>
</evidence>
<feature type="domain" description="Major facilitator superfamily (MFS) profile" evidence="6">
    <location>
        <begin position="126"/>
        <end position="557"/>
    </location>
</feature>
<evidence type="ECO:0000256" key="4">
    <source>
        <dbReference type="ARBA" id="ARBA00023136"/>
    </source>
</evidence>
<evidence type="ECO:0000259" key="6">
    <source>
        <dbReference type="PROSITE" id="PS50850"/>
    </source>
</evidence>
<dbReference type="GO" id="GO:0016020">
    <property type="term" value="C:membrane"/>
    <property type="evidence" value="ECO:0007669"/>
    <property type="project" value="UniProtKB-SubCell"/>
</dbReference>
<dbReference type="EMBL" id="JACMRX010000004">
    <property type="protein sequence ID" value="KAF7991297.1"/>
    <property type="molecule type" value="Genomic_DNA"/>
</dbReference>
<dbReference type="PROSITE" id="PS50850">
    <property type="entry name" value="MFS"/>
    <property type="match status" value="1"/>
</dbReference>
<dbReference type="InterPro" id="IPR005828">
    <property type="entry name" value="MFS_sugar_transport-like"/>
</dbReference>
<accession>A0A834XTG1</accession>
<dbReference type="Proteomes" id="UP000639338">
    <property type="component" value="Unassembled WGS sequence"/>
</dbReference>
<comment type="caution">
    <text evidence="7">The sequence shown here is derived from an EMBL/GenBank/DDBJ whole genome shotgun (WGS) entry which is preliminary data.</text>
</comment>
<evidence type="ECO:0000256" key="5">
    <source>
        <dbReference type="SAM" id="Phobius"/>
    </source>
</evidence>
<dbReference type="InterPro" id="IPR036259">
    <property type="entry name" value="MFS_trans_sf"/>
</dbReference>
<keyword evidence="2 5" id="KW-0812">Transmembrane</keyword>
<feature type="transmembrane region" description="Helical" evidence="5">
    <location>
        <begin position="297"/>
        <end position="318"/>
    </location>
</feature>
<feature type="transmembrane region" description="Helical" evidence="5">
    <location>
        <begin position="413"/>
        <end position="439"/>
    </location>
</feature>
<dbReference type="Gene3D" id="1.20.1250.20">
    <property type="entry name" value="MFS general substrate transporter like domains"/>
    <property type="match status" value="1"/>
</dbReference>